<evidence type="ECO:0000313" key="2">
    <source>
        <dbReference type="Proteomes" id="UP001195483"/>
    </source>
</evidence>
<dbReference type="EMBL" id="JAEAOA010001967">
    <property type="protein sequence ID" value="KAK3601429.1"/>
    <property type="molecule type" value="Genomic_DNA"/>
</dbReference>
<reference evidence="1" key="1">
    <citation type="journal article" date="2021" name="Genome Biol. Evol.">
        <title>A High-Quality Reference Genome for a Parasitic Bivalve with Doubly Uniparental Inheritance (Bivalvia: Unionida).</title>
        <authorList>
            <person name="Smith C.H."/>
        </authorList>
    </citation>
    <scope>NUCLEOTIDE SEQUENCE</scope>
    <source>
        <strain evidence="1">CHS0354</strain>
    </source>
</reference>
<sequence>MAMQELTVSQRYRNRLMKPVKRLRRSSRRIETETELVIDCSTDLAITVDNLTIYIT</sequence>
<name>A0AAE0T117_9BIVA</name>
<organism evidence="1 2">
    <name type="scientific">Potamilus streckersoni</name>
    <dbReference type="NCBI Taxonomy" id="2493646"/>
    <lineage>
        <taxon>Eukaryota</taxon>
        <taxon>Metazoa</taxon>
        <taxon>Spiralia</taxon>
        <taxon>Lophotrochozoa</taxon>
        <taxon>Mollusca</taxon>
        <taxon>Bivalvia</taxon>
        <taxon>Autobranchia</taxon>
        <taxon>Heteroconchia</taxon>
        <taxon>Palaeoheterodonta</taxon>
        <taxon>Unionida</taxon>
        <taxon>Unionoidea</taxon>
        <taxon>Unionidae</taxon>
        <taxon>Ambleminae</taxon>
        <taxon>Lampsilini</taxon>
        <taxon>Potamilus</taxon>
    </lineage>
</organism>
<gene>
    <name evidence="1" type="ORF">CHS0354_033550</name>
</gene>
<dbReference type="Proteomes" id="UP001195483">
    <property type="component" value="Unassembled WGS sequence"/>
</dbReference>
<dbReference type="AlphaFoldDB" id="A0AAE0T117"/>
<protein>
    <submittedName>
        <fullName evidence="1">Uncharacterized protein</fullName>
    </submittedName>
</protein>
<reference evidence="1" key="3">
    <citation type="submission" date="2023-05" db="EMBL/GenBank/DDBJ databases">
        <authorList>
            <person name="Smith C.H."/>
        </authorList>
    </citation>
    <scope>NUCLEOTIDE SEQUENCE</scope>
    <source>
        <strain evidence="1">CHS0354</strain>
        <tissue evidence="1">Mantle</tissue>
    </source>
</reference>
<proteinExistence type="predicted"/>
<feature type="non-terminal residue" evidence="1">
    <location>
        <position position="56"/>
    </location>
</feature>
<keyword evidence="2" id="KW-1185">Reference proteome</keyword>
<accession>A0AAE0T117</accession>
<comment type="caution">
    <text evidence="1">The sequence shown here is derived from an EMBL/GenBank/DDBJ whole genome shotgun (WGS) entry which is preliminary data.</text>
</comment>
<evidence type="ECO:0000313" key="1">
    <source>
        <dbReference type="EMBL" id="KAK3601429.1"/>
    </source>
</evidence>
<reference evidence="1" key="2">
    <citation type="journal article" date="2021" name="Genome Biol. Evol.">
        <title>Developing a high-quality reference genome for a parasitic bivalve with doubly uniparental inheritance (Bivalvia: Unionida).</title>
        <authorList>
            <person name="Smith C.H."/>
        </authorList>
    </citation>
    <scope>NUCLEOTIDE SEQUENCE</scope>
    <source>
        <strain evidence="1">CHS0354</strain>
        <tissue evidence="1">Mantle</tissue>
    </source>
</reference>